<evidence type="ECO:0000256" key="1">
    <source>
        <dbReference type="SAM" id="MobiDB-lite"/>
    </source>
</evidence>
<evidence type="ECO:0000313" key="3">
    <source>
        <dbReference type="Proteomes" id="UP000620124"/>
    </source>
</evidence>
<dbReference type="AlphaFoldDB" id="A0A8H6X954"/>
<dbReference type="Proteomes" id="UP000620124">
    <property type="component" value="Unassembled WGS sequence"/>
</dbReference>
<dbReference type="EMBL" id="JACAZI010000023">
    <property type="protein sequence ID" value="KAF7336244.1"/>
    <property type="molecule type" value="Genomic_DNA"/>
</dbReference>
<sequence>MRDATPESITDDDCVLDATPPTMSLPEVEPNPEVVKRFWNRVAEVTARYQNAQKKWTGTQELKAWNRLHVEPCQKCTNSKTNRQCIIDEDHTSCRPCRTAKIGCDRKRLFVFDVTKDDFFPTHDQFSKVYRNRSAGRKRSYRPMGNAVGPSYNKEEPWRQSE</sequence>
<feature type="region of interest" description="Disordered" evidence="1">
    <location>
        <begin position="134"/>
        <end position="162"/>
    </location>
</feature>
<proteinExistence type="predicted"/>
<organism evidence="2 3">
    <name type="scientific">Mycena venus</name>
    <dbReference type="NCBI Taxonomy" id="2733690"/>
    <lineage>
        <taxon>Eukaryota</taxon>
        <taxon>Fungi</taxon>
        <taxon>Dikarya</taxon>
        <taxon>Basidiomycota</taxon>
        <taxon>Agaricomycotina</taxon>
        <taxon>Agaricomycetes</taxon>
        <taxon>Agaricomycetidae</taxon>
        <taxon>Agaricales</taxon>
        <taxon>Marasmiineae</taxon>
        <taxon>Mycenaceae</taxon>
        <taxon>Mycena</taxon>
    </lineage>
</organism>
<evidence type="ECO:0000313" key="2">
    <source>
        <dbReference type="EMBL" id="KAF7336244.1"/>
    </source>
</evidence>
<name>A0A8H6X954_9AGAR</name>
<protein>
    <submittedName>
        <fullName evidence="2">Uncharacterized protein</fullName>
    </submittedName>
</protein>
<accession>A0A8H6X954</accession>
<feature type="compositionally biased region" description="Basic and acidic residues" evidence="1">
    <location>
        <begin position="153"/>
        <end position="162"/>
    </location>
</feature>
<dbReference type="OrthoDB" id="2989542at2759"/>
<comment type="caution">
    <text evidence="2">The sequence shown here is derived from an EMBL/GenBank/DDBJ whole genome shotgun (WGS) entry which is preliminary data.</text>
</comment>
<keyword evidence="3" id="KW-1185">Reference proteome</keyword>
<reference evidence="2" key="1">
    <citation type="submission" date="2020-05" db="EMBL/GenBank/DDBJ databases">
        <title>Mycena genomes resolve the evolution of fungal bioluminescence.</title>
        <authorList>
            <person name="Tsai I.J."/>
        </authorList>
    </citation>
    <scope>NUCLEOTIDE SEQUENCE</scope>
    <source>
        <strain evidence="2">CCC161011</strain>
    </source>
</reference>
<gene>
    <name evidence="2" type="ORF">MVEN_02172300</name>
</gene>